<evidence type="ECO:0000313" key="1">
    <source>
        <dbReference type="EMBL" id="MDM3927804.1"/>
    </source>
</evidence>
<proteinExistence type="predicted"/>
<evidence type="ECO:0000313" key="2">
    <source>
        <dbReference type="Proteomes" id="UP001529272"/>
    </source>
</evidence>
<comment type="caution">
    <text evidence="1">The sequence shown here is derived from an EMBL/GenBank/DDBJ whole genome shotgun (WGS) entry which is preliminary data.</text>
</comment>
<reference evidence="1" key="1">
    <citation type="submission" date="2023-06" db="EMBL/GenBank/DDBJ databases">
        <title>Itaconate inhibition of nontuberculous mycobacteria.</title>
        <authorList>
            <person name="Breen P."/>
            <person name="Zimbric M."/>
            <person name="Caverly L."/>
        </authorList>
    </citation>
    <scope>NUCLEOTIDE SEQUENCE</scope>
    <source>
        <strain evidence="1">FLAC1071</strain>
    </source>
</reference>
<sequence>MSNRTDMKFLENAGMARRVATEPIRWVFVDPESDAAMNALLKQQEPA</sequence>
<dbReference type="RefSeq" id="WP_289114890.1">
    <property type="nucleotide sequence ID" value="NZ_JASZZX010000016.1"/>
</dbReference>
<dbReference type="EMBL" id="JASZZX010000016">
    <property type="protein sequence ID" value="MDM3927804.1"/>
    <property type="molecule type" value="Genomic_DNA"/>
</dbReference>
<dbReference type="Proteomes" id="UP001529272">
    <property type="component" value="Unassembled WGS sequence"/>
</dbReference>
<name>A0ABT7P3H8_MYCIT</name>
<organism evidence="1 2">
    <name type="scientific">Mycobacterium intracellulare subsp. chimaera</name>
    <dbReference type="NCBI Taxonomy" id="222805"/>
    <lineage>
        <taxon>Bacteria</taxon>
        <taxon>Bacillati</taxon>
        <taxon>Actinomycetota</taxon>
        <taxon>Actinomycetes</taxon>
        <taxon>Mycobacteriales</taxon>
        <taxon>Mycobacteriaceae</taxon>
        <taxon>Mycobacterium</taxon>
        <taxon>Mycobacterium avium complex (MAC)</taxon>
    </lineage>
</organism>
<accession>A0ABT7P3H8</accession>
<keyword evidence="2" id="KW-1185">Reference proteome</keyword>
<protein>
    <submittedName>
        <fullName evidence="1">Uncharacterized protein</fullName>
    </submittedName>
</protein>
<gene>
    <name evidence="1" type="ORF">QRB35_17485</name>
</gene>
<reference evidence="1" key="2">
    <citation type="submission" date="2023-06" db="EMBL/GenBank/DDBJ databases">
        <authorList>
            <person name="Spilker T."/>
        </authorList>
    </citation>
    <scope>NUCLEOTIDE SEQUENCE</scope>
    <source>
        <strain evidence="1">FLAC1071</strain>
    </source>
</reference>